<dbReference type="PANTHER" id="PTHR30204:SF93">
    <property type="entry name" value="HTH MERR-TYPE DOMAIN-CONTAINING PROTEIN"/>
    <property type="match status" value="1"/>
</dbReference>
<dbReference type="Gene3D" id="1.10.1660.10">
    <property type="match status" value="1"/>
</dbReference>
<keyword evidence="4" id="KW-1185">Reference proteome</keyword>
<organism evidence="3 4">
    <name type="scientific">Streptomyces sp. 900105245</name>
    <dbReference type="NCBI Taxonomy" id="3154379"/>
    <lineage>
        <taxon>Bacteria</taxon>
        <taxon>Bacillati</taxon>
        <taxon>Actinomycetota</taxon>
        <taxon>Actinomycetes</taxon>
        <taxon>Kitasatosporales</taxon>
        <taxon>Streptomycetaceae</taxon>
        <taxon>Streptomyces</taxon>
    </lineage>
</organism>
<dbReference type="Pfam" id="PF13411">
    <property type="entry name" value="MerR_1"/>
    <property type="match status" value="1"/>
</dbReference>
<dbReference type="PANTHER" id="PTHR30204">
    <property type="entry name" value="REDOX-CYCLING DRUG-SENSING TRANSCRIPTIONAL ACTIVATOR SOXR"/>
    <property type="match status" value="1"/>
</dbReference>
<dbReference type="InterPro" id="IPR000551">
    <property type="entry name" value="MerR-type_HTH_dom"/>
</dbReference>
<proteinExistence type="predicted"/>
<dbReference type="PROSITE" id="PS50937">
    <property type="entry name" value="HTH_MERR_2"/>
    <property type="match status" value="1"/>
</dbReference>
<evidence type="ECO:0000313" key="3">
    <source>
        <dbReference type="EMBL" id="MER6430508.1"/>
    </source>
</evidence>
<feature type="domain" description="HTH merR-type" evidence="2">
    <location>
        <begin position="6"/>
        <end position="75"/>
    </location>
</feature>
<dbReference type="SUPFAM" id="SSF46955">
    <property type="entry name" value="Putative DNA-binding domain"/>
    <property type="match status" value="1"/>
</dbReference>
<accession>A0ABV1U9W5</accession>
<keyword evidence="1" id="KW-0238">DNA-binding</keyword>
<dbReference type="EMBL" id="JBEPAZ010000019">
    <property type="protein sequence ID" value="MER6430508.1"/>
    <property type="molecule type" value="Genomic_DNA"/>
</dbReference>
<evidence type="ECO:0000259" key="2">
    <source>
        <dbReference type="PROSITE" id="PS50937"/>
    </source>
</evidence>
<sequence>MQSDGLWSIGELAERARVTVKTVRFYSDRGLLPEAGRSGGGHRRYGPEALERLRVIRSLRSLDLTVPEVERALDRDGALEQVLGERLRGVERELAALRWREAALRLLADSSGDEREERLLLLGALTLPPDMDAVIRFWRRVLPIRLPSRLVSGVLDAVVPAPPQAPVPEQVLALGRLHALVSDPRLERVPSLRPRPPLAGETYRPTVLYEALDEAYGLAGAQVRGGRPPEGGGALDCFVAAYAAALGTRDSPDFRRRLAELLAREDGPVMARYWKLAAPLLPADEPGLGLLHHRLFLALRADSAVDSAPHRAQPVRSSLSPPL</sequence>
<evidence type="ECO:0000313" key="4">
    <source>
        <dbReference type="Proteomes" id="UP001470023"/>
    </source>
</evidence>
<dbReference type="PRINTS" id="PR00040">
    <property type="entry name" value="HTHMERR"/>
</dbReference>
<reference evidence="3 4" key="1">
    <citation type="submission" date="2024-06" db="EMBL/GenBank/DDBJ databases">
        <title>The Natural Products Discovery Center: Release of the First 8490 Sequenced Strains for Exploring Actinobacteria Biosynthetic Diversity.</title>
        <authorList>
            <person name="Kalkreuter E."/>
            <person name="Kautsar S.A."/>
            <person name="Yang D."/>
            <person name="Bader C.D."/>
            <person name="Teijaro C.N."/>
            <person name="Fluegel L."/>
            <person name="Davis C.M."/>
            <person name="Simpson J.R."/>
            <person name="Lauterbach L."/>
            <person name="Steele A.D."/>
            <person name="Gui C."/>
            <person name="Meng S."/>
            <person name="Li G."/>
            <person name="Viehrig K."/>
            <person name="Ye F."/>
            <person name="Su P."/>
            <person name="Kiefer A.F."/>
            <person name="Nichols A."/>
            <person name="Cepeda A.J."/>
            <person name="Yan W."/>
            <person name="Fan B."/>
            <person name="Jiang Y."/>
            <person name="Adhikari A."/>
            <person name="Zheng C.-J."/>
            <person name="Schuster L."/>
            <person name="Cowan T.M."/>
            <person name="Smanski M.J."/>
            <person name="Chevrette M.G."/>
            <person name="De Carvalho L.P.S."/>
            <person name="Shen B."/>
        </authorList>
    </citation>
    <scope>NUCLEOTIDE SEQUENCE [LARGE SCALE GENOMIC DNA]</scope>
    <source>
        <strain evidence="3 4">NPDC001166</strain>
    </source>
</reference>
<dbReference type="SMART" id="SM00422">
    <property type="entry name" value="HTH_MERR"/>
    <property type="match status" value="1"/>
</dbReference>
<gene>
    <name evidence="3" type="ORF">ABT272_22620</name>
</gene>
<comment type="caution">
    <text evidence="3">The sequence shown here is derived from an EMBL/GenBank/DDBJ whole genome shotgun (WGS) entry which is preliminary data.</text>
</comment>
<evidence type="ECO:0000256" key="1">
    <source>
        <dbReference type="ARBA" id="ARBA00023125"/>
    </source>
</evidence>
<protein>
    <submittedName>
        <fullName evidence="3">MerR family transcriptional regulator</fullName>
    </submittedName>
</protein>
<dbReference type="RefSeq" id="WP_352064232.1">
    <property type="nucleotide sequence ID" value="NZ_JBEPAZ010000019.1"/>
</dbReference>
<dbReference type="Proteomes" id="UP001470023">
    <property type="component" value="Unassembled WGS sequence"/>
</dbReference>
<name>A0ABV1U9W5_9ACTN</name>
<dbReference type="InterPro" id="IPR047057">
    <property type="entry name" value="MerR_fam"/>
</dbReference>
<dbReference type="InterPro" id="IPR009061">
    <property type="entry name" value="DNA-bd_dom_put_sf"/>
</dbReference>